<organism evidence="12 13">
    <name type="scientific">Holothuria leucospilota</name>
    <name type="common">Black long sea cucumber</name>
    <name type="synonym">Mertensiothuria leucospilota</name>
    <dbReference type="NCBI Taxonomy" id="206669"/>
    <lineage>
        <taxon>Eukaryota</taxon>
        <taxon>Metazoa</taxon>
        <taxon>Echinodermata</taxon>
        <taxon>Eleutherozoa</taxon>
        <taxon>Echinozoa</taxon>
        <taxon>Holothuroidea</taxon>
        <taxon>Aspidochirotacea</taxon>
        <taxon>Aspidochirotida</taxon>
        <taxon>Holothuriidae</taxon>
        <taxon>Holothuria</taxon>
    </lineage>
</organism>
<dbReference type="SUPFAM" id="SSF81321">
    <property type="entry name" value="Family A G protein-coupled receptor-like"/>
    <property type="match status" value="1"/>
</dbReference>
<name>A0A9Q1BTE3_HOLLE</name>
<evidence type="ECO:0000313" key="13">
    <source>
        <dbReference type="Proteomes" id="UP001152320"/>
    </source>
</evidence>
<accession>A0A9Q1BTE3</accession>
<feature type="compositionally biased region" description="Polar residues" evidence="9">
    <location>
        <begin position="309"/>
        <end position="328"/>
    </location>
</feature>
<dbReference type="AlphaFoldDB" id="A0A9Q1BTE3"/>
<evidence type="ECO:0000256" key="5">
    <source>
        <dbReference type="ARBA" id="ARBA00023040"/>
    </source>
</evidence>
<dbReference type="GO" id="GO:0071880">
    <property type="term" value="P:adenylate cyclase-activating adrenergic receptor signaling pathway"/>
    <property type="evidence" value="ECO:0007669"/>
    <property type="project" value="TreeGrafter"/>
</dbReference>
<evidence type="ECO:0000256" key="7">
    <source>
        <dbReference type="ARBA" id="ARBA00023170"/>
    </source>
</evidence>
<keyword evidence="6 10" id="KW-0472">Membrane</keyword>
<dbReference type="InterPro" id="IPR000276">
    <property type="entry name" value="GPCR_Rhodpsn"/>
</dbReference>
<feature type="region of interest" description="Disordered" evidence="9">
    <location>
        <begin position="307"/>
        <end position="338"/>
    </location>
</feature>
<feature type="transmembrane region" description="Helical" evidence="10">
    <location>
        <begin position="148"/>
        <end position="171"/>
    </location>
</feature>
<keyword evidence="8" id="KW-0807">Transducer</keyword>
<keyword evidence="5" id="KW-0297">G-protein coupled receptor</keyword>
<dbReference type="InterPro" id="IPR017452">
    <property type="entry name" value="GPCR_Rhodpsn_7TM"/>
</dbReference>
<evidence type="ECO:0000256" key="3">
    <source>
        <dbReference type="ARBA" id="ARBA00022692"/>
    </source>
</evidence>
<evidence type="ECO:0000256" key="1">
    <source>
        <dbReference type="ARBA" id="ARBA00004651"/>
    </source>
</evidence>
<dbReference type="GO" id="GO:0043410">
    <property type="term" value="P:positive regulation of MAPK cascade"/>
    <property type="evidence" value="ECO:0007669"/>
    <property type="project" value="TreeGrafter"/>
</dbReference>
<feature type="transmembrane region" description="Helical" evidence="10">
    <location>
        <begin position="359"/>
        <end position="383"/>
    </location>
</feature>
<proteinExistence type="predicted"/>
<comment type="subcellular location">
    <subcellularLocation>
        <location evidence="1">Cell membrane</location>
        <topology evidence="1">Multi-pass membrane protein</topology>
    </subcellularLocation>
</comment>
<evidence type="ECO:0000256" key="4">
    <source>
        <dbReference type="ARBA" id="ARBA00022989"/>
    </source>
</evidence>
<keyword evidence="13" id="KW-1185">Reference proteome</keyword>
<feature type="transmembrane region" description="Helical" evidence="10">
    <location>
        <begin position="106"/>
        <end position="127"/>
    </location>
</feature>
<dbReference type="PROSITE" id="PS50262">
    <property type="entry name" value="G_PROTEIN_RECEP_F1_2"/>
    <property type="match status" value="1"/>
</dbReference>
<evidence type="ECO:0000259" key="11">
    <source>
        <dbReference type="PROSITE" id="PS50262"/>
    </source>
</evidence>
<feature type="domain" description="G-protein coupled receptors family 1 profile" evidence="11">
    <location>
        <begin position="47"/>
        <end position="411"/>
    </location>
</feature>
<feature type="transmembrane region" description="Helical" evidence="10">
    <location>
        <begin position="197"/>
        <end position="220"/>
    </location>
</feature>
<dbReference type="OrthoDB" id="10071887at2759"/>
<dbReference type="PRINTS" id="PR00237">
    <property type="entry name" value="GPCRRHODOPSN"/>
</dbReference>
<sequence length="440" mass="50202">MENCDIEARTFSVNVSIDSNEVPDRATAKIVTVSCIYSIVIVLTIAGNLAVILAYKTERNISRAVGNIFIVNLAMVGLIVGSCFLTINCIWLVTDEWIFGEYPCKVWLVVDYTTSYMLVVSMIYISFDRLLQIKLGMNYFKFQTIFQAKLMIGSAWLIILTYYTVIIYGWASFTGTSVIDYQSDCEMETICSQGYNLAMVFVEFLFPFSILLFLNVRVFWEIRLRAKGLVLSKSSGSIMEDVSSRHGSSRSFHSERRKSVEDASLSFREKVLHHIPGVSCKRYKNANSLKYSNVKLTRGSKLTMDDTCDIQSSNSMKDTSGSSNNPVTEDSIRKQKDKNHHIRLASKNRREFKHCFKAGITLACLVGVFVICWLPITVLSAFFSSHMVSELWWEIATNLLWCNATLNPILYALTNTQFRKAFRKFALFRNICKFTVRRPH</sequence>
<evidence type="ECO:0000256" key="2">
    <source>
        <dbReference type="ARBA" id="ARBA00022475"/>
    </source>
</evidence>
<feature type="transmembrane region" description="Helical" evidence="10">
    <location>
        <begin position="395"/>
        <end position="414"/>
    </location>
</feature>
<evidence type="ECO:0000313" key="12">
    <source>
        <dbReference type="EMBL" id="KAJ8032437.1"/>
    </source>
</evidence>
<dbReference type="Pfam" id="PF00001">
    <property type="entry name" value="7tm_1"/>
    <property type="match status" value="1"/>
</dbReference>
<dbReference type="Proteomes" id="UP001152320">
    <property type="component" value="Chromosome 12"/>
</dbReference>
<evidence type="ECO:0000256" key="6">
    <source>
        <dbReference type="ARBA" id="ARBA00023136"/>
    </source>
</evidence>
<dbReference type="PANTHER" id="PTHR24248">
    <property type="entry name" value="ADRENERGIC RECEPTOR-RELATED G-PROTEIN COUPLED RECEPTOR"/>
    <property type="match status" value="1"/>
</dbReference>
<dbReference type="GO" id="GO:0004930">
    <property type="term" value="F:G protein-coupled receptor activity"/>
    <property type="evidence" value="ECO:0007669"/>
    <property type="project" value="UniProtKB-KW"/>
</dbReference>
<dbReference type="PANTHER" id="PTHR24248:SF120">
    <property type="entry name" value="G-PROTEIN COUPLED RECEPTORS FAMILY 1 PROFILE DOMAIN-CONTAINING PROTEIN"/>
    <property type="match status" value="1"/>
</dbReference>
<evidence type="ECO:0000256" key="8">
    <source>
        <dbReference type="ARBA" id="ARBA00023224"/>
    </source>
</evidence>
<keyword evidence="7 12" id="KW-0675">Receptor</keyword>
<dbReference type="GO" id="GO:0005886">
    <property type="term" value="C:plasma membrane"/>
    <property type="evidence" value="ECO:0007669"/>
    <property type="project" value="UniProtKB-SubCell"/>
</dbReference>
<feature type="transmembrane region" description="Helical" evidence="10">
    <location>
        <begin position="30"/>
        <end position="55"/>
    </location>
</feature>
<comment type="caution">
    <text evidence="12">The sequence shown here is derived from an EMBL/GenBank/DDBJ whole genome shotgun (WGS) entry which is preliminary data.</text>
</comment>
<evidence type="ECO:0000256" key="9">
    <source>
        <dbReference type="SAM" id="MobiDB-lite"/>
    </source>
</evidence>
<protein>
    <submittedName>
        <fullName evidence="12">Octopamine receptor</fullName>
    </submittedName>
</protein>
<feature type="transmembrane region" description="Helical" evidence="10">
    <location>
        <begin position="67"/>
        <end position="94"/>
    </location>
</feature>
<reference evidence="12" key="1">
    <citation type="submission" date="2021-10" db="EMBL/GenBank/DDBJ databases">
        <title>Tropical sea cucumber genome reveals ecological adaptation and Cuvierian tubules defense mechanism.</title>
        <authorList>
            <person name="Chen T."/>
        </authorList>
    </citation>
    <scope>NUCLEOTIDE SEQUENCE</scope>
    <source>
        <strain evidence="12">Nanhai2018</strain>
        <tissue evidence="12">Muscle</tissue>
    </source>
</reference>
<keyword evidence="3 10" id="KW-0812">Transmembrane</keyword>
<dbReference type="EMBL" id="JAIZAY010000012">
    <property type="protein sequence ID" value="KAJ8032437.1"/>
    <property type="molecule type" value="Genomic_DNA"/>
</dbReference>
<keyword evidence="4 10" id="KW-1133">Transmembrane helix</keyword>
<gene>
    <name evidence="12" type="ORF">HOLleu_25959</name>
</gene>
<dbReference type="Gene3D" id="1.20.1070.10">
    <property type="entry name" value="Rhodopsin 7-helix transmembrane proteins"/>
    <property type="match status" value="2"/>
</dbReference>
<evidence type="ECO:0000256" key="10">
    <source>
        <dbReference type="SAM" id="Phobius"/>
    </source>
</evidence>
<keyword evidence="2" id="KW-1003">Cell membrane</keyword>